<dbReference type="InterPro" id="IPR029044">
    <property type="entry name" value="Nucleotide-diphossugar_trans"/>
</dbReference>
<dbReference type="GO" id="GO:0016779">
    <property type="term" value="F:nucleotidyltransferase activity"/>
    <property type="evidence" value="ECO:0007669"/>
    <property type="project" value="UniProtKB-KW"/>
</dbReference>
<gene>
    <name evidence="5" type="ORF">B5F14_03685</name>
    <name evidence="4" type="ORF">POG00_07400</name>
</gene>
<keyword evidence="1 5" id="KW-0808">Transferase</keyword>
<evidence type="ECO:0000313" key="6">
    <source>
        <dbReference type="Proteomes" id="UP000195447"/>
    </source>
</evidence>
<dbReference type="PANTHER" id="PTHR43584:SF8">
    <property type="entry name" value="N-ACETYLMURAMATE ALPHA-1-PHOSPHATE URIDYLYLTRANSFERASE"/>
    <property type="match status" value="1"/>
</dbReference>
<evidence type="ECO:0000256" key="2">
    <source>
        <dbReference type="ARBA" id="ARBA00022695"/>
    </source>
</evidence>
<dbReference type="Gene3D" id="3.90.550.10">
    <property type="entry name" value="Spore Coat Polysaccharide Biosynthesis Protein SpsA, Chain A"/>
    <property type="match status" value="1"/>
</dbReference>
<sequence>MNTTLVIMAAGIGSRFGEGIKQLAKMGPNGEIIMDYSIYDAKEAGFNKVVFIIRKDIEEEFKSVIGDRIQKHIDVEYVFQDINDVPEGFSVPEGRTKPWGTGQAVLCAKEVVKDPFVVINADDYYGKEAYKKLHDFLVSNEKLDAKYTMGMAGFVLKNTLSENGTVTRGICKGENGLLKTVIETKGIKEENGKILCDDPEVEAWVKPEDLVSMNMWAAYPDFIDYLEQGFKEFLSNIDDDPMKKEYLLPIIVNGMLEEKSVQVKILETNDRWFGVTYKEDKEAVQNSFKELIEKGVYPENLWND</sequence>
<proteinExistence type="predicted"/>
<reference evidence="6" key="1">
    <citation type="submission" date="2017-04" db="EMBL/GenBank/DDBJ databases">
        <title>Function of individual gut microbiota members based on whole genome sequencing of pure cultures obtained from chicken caecum.</title>
        <authorList>
            <person name="Medvecky M."/>
            <person name="Cejkova D."/>
            <person name="Polansky O."/>
            <person name="Karasova D."/>
            <person name="Kubasova T."/>
            <person name="Cizek A."/>
            <person name="Rychlik I."/>
        </authorList>
    </citation>
    <scope>NUCLEOTIDE SEQUENCE [LARGE SCALE GENOMIC DNA]</scope>
    <source>
        <strain evidence="6">An178</strain>
    </source>
</reference>
<reference evidence="4" key="3">
    <citation type="submission" date="2023-01" db="EMBL/GenBank/DDBJ databases">
        <title>Human gut microbiome strain richness.</title>
        <authorList>
            <person name="Chen-Liaw A."/>
        </authorList>
    </citation>
    <scope>NUCLEOTIDE SEQUENCE</scope>
    <source>
        <strain evidence="4">D55st1_G4_D55t1_190419</strain>
    </source>
</reference>
<evidence type="ECO:0000256" key="1">
    <source>
        <dbReference type="ARBA" id="ARBA00022679"/>
    </source>
</evidence>
<evidence type="ECO:0000313" key="5">
    <source>
        <dbReference type="EMBL" id="OUP61198.1"/>
    </source>
</evidence>
<feature type="domain" description="Nucleotidyl transferase" evidence="3">
    <location>
        <begin position="6"/>
        <end position="142"/>
    </location>
</feature>
<evidence type="ECO:0000313" key="4">
    <source>
        <dbReference type="EMBL" id="MDC0828534.1"/>
    </source>
</evidence>
<accession>A0A1Y3VUW8</accession>
<protein>
    <submittedName>
        <fullName evidence="4 5">Nucleotidyltransferase</fullName>
    </submittedName>
</protein>
<dbReference type="EMBL" id="JAQNCK010000018">
    <property type="protein sequence ID" value="MDC0828534.1"/>
    <property type="molecule type" value="Genomic_DNA"/>
</dbReference>
<keyword evidence="6" id="KW-1185">Reference proteome</keyword>
<dbReference type="Pfam" id="PF00483">
    <property type="entry name" value="NTP_transferase"/>
    <property type="match status" value="1"/>
</dbReference>
<reference evidence="5" key="2">
    <citation type="journal article" date="2018" name="BMC Genomics">
        <title>Whole genome sequencing and function prediction of 133 gut anaerobes isolated from chicken caecum in pure cultures.</title>
        <authorList>
            <person name="Medvecky M."/>
            <person name="Cejkova D."/>
            <person name="Polansky O."/>
            <person name="Karasova D."/>
            <person name="Kubasova T."/>
            <person name="Cizek A."/>
            <person name="Rychlik I."/>
        </authorList>
    </citation>
    <scope>NUCLEOTIDE SEQUENCE</scope>
    <source>
        <strain evidence="5">An178</strain>
    </source>
</reference>
<dbReference type="GeneID" id="79876200"/>
<keyword evidence="2" id="KW-0548">Nucleotidyltransferase</keyword>
<dbReference type="Proteomes" id="UP001220658">
    <property type="component" value="Unassembled WGS sequence"/>
</dbReference>
<organism evidence="5 6">
    <name type="scientific">Faecalitalea cylindroides</name>
    <dbReference type="NCBI Taxonomy" id="39483"/>
    <lineage>
        <taxon>Bacteria</taxon>
        <taxon>Bacillati</taxon>
        <taxon>Bacillota</taxon>
        <taxon>Erysipelotrichia</taxon>
        <taxon>Erysipelotrichales</taxon>
        <taxon>Erysipelotrichaceae</taxon>
        <taxon>Faecalitalea</taxon>
    </lineage>
</organism>
<dbReference type="AlphaFoldDB" id="A0A1Y3VUW8"/>
<dbReference type="InterPro" id="IPR050065">
    <property type="entry name" value="GlmU-like"/>
</dbReference>
<comment type="caution">
    <text evidence="5">The sequence shown here is derived from an EMBL/GenBank/DDBJ whole genome shotgun (WGS) entry which is preliminary data.</text>
</comment>
<dbReference type="EMBL" id="NFKM01000005">
    <property type="protein sequence ID" value="OUP61198.1"/>
    <property type="molecule type" value="Genomic_DNA"/>
</dbReference>
<dbReference type="SUPFAM" id="SSF53448">
    <property type="entry name" value="Nucleotide-diphospho-sugar transferases"/>
    <property type="match status" value="1"/>
</dbReference>
<name>A0A1Y3VUW8_9FIRM</name>
<dbReference type="RefSeq" id="WP_035401429.1">
    <property type="nucleotide sequence ID" value="NZ_CABKSV010000045.1"/>
</dbReference>
<dbReference type="Proteomes" id="UP000195447">
    <property type="component" value="Unassembled WGS sequence"/>
</dbReference>
<evidence type="ECO:0000259" key="3">
    <source>
        <dbReference type="Pfam" id="PF00483"/>
    </source>
</evidence>
<dbReference type="PANTHER" id="PTHR43584">
    <property type="entry name" value="NUCLEOTIDYL TRANSFERASE"/>
    <property type="match status" value="1"/>
</dbReference>
<dbReference type="InterPro" id="IPR005835">
    <property type="entry name" value="NTP_transferase_dom"/>
</dbReference>